<evidence type="ECO:0000313" key="2">
    <source>
        <dbReference type="EMBL" id="GIH22691.1"/>
    </source>
</evidence>
<evidence type="ECO:0000259" key="1">
    <source>
        <dbReference type="Pfam" id="PF12680"/>
    </source>
</evidence>
<dbReference type="Proteomes" id="UP000640052">
    <property type="component" value="Unassembled WGS sequence"/>
</dbReference>
<dbReference type="NCBIfam" id="TIGR02246">
    <property type="entry name" value="SgcJ/EcaC family oxidoreductase"/>
    <property type="match status" value="1"/>
</dbReference>
<accession>A0A919Q5T7</accession>
<protein>
    <recommendedName>
        <fullName evidence="1">SnoaL-like domain-containing protein</fullName>
    </recommendedName>
</protein>
<evidence type="ECO:0000313" key="3">
    <source>
        <dbReference type="Proteomes" id="UP000640052"/>
    </source>
</evidence>
<keyword evidence="3" id="KW-1185">Reference proteome</keyword>
<dbReference type="Pfam" id="PF12680">
    <property type="entry name" value="SnoaL_2"/>
    <property type="match status" value="1"/>
</dbReference>
<gene>
    <name evidence="2" type="ORF">Aph01nite_10010</name>
</gene>
<dbReference type="InterPro" id="IPR032710">
    <property type="entry name" value="NTF2-like_dom_sf"/>
</dbReference>
<dbReference type="AlphaFoldDB" id="A0A919Q5T7"/>
<name>A0A919Q5T7_9ACTN</name>
<feature type="domain" description="SnoaL-like" evidence="1">
    <location>
        <begin position="14"/>
        <end position="115"/>
    </location>
</feature>
<reference evidence="2" key="1">
    <citation type="submission" date="2021-01" db="EMBL/GenBank/DDBJ databases">
        <title>Whole genome shotgun sequence of Acrocarpospora phusangensis NBRC 108782.</title>
        <authorList>
            <person name="Komaki H."/>
            <person name="Tamura T."/>
        </authorList>
    </citation>
    <scope>NUCLEOTIDE SEQUENCE</scope>
    <source>
        <strain evidence="2">NBRC 108782</strain>
    </source>
</reference>
<dbReference type="InterPro" id="IPR037401">
    <property type="entry name" value="SnoaL-like"/>
</dbReference>
<sequence length="128" mass="13758">MTIPIAHSAQELGEHFVRLFRDGDTDTLAELYEDDALFAPAPGQEARGRTEIAAALRALRAAGATIELKLARIHEVGDIAVYSNIATVGGVNPDGSDLVAPTIEVARRQPDGTWRYVVDDPAFLSFLA</sequence>
<dbReference type="EMBL" id="BOOA01000005">
    <property type="protein sequence ID" value="GIH22691.1"/>
    <property type="molecule type" value="Genomic_DNA"/>
</dbReference>
<comment type="caution">
    <text evidence="2">The sequence shown here is derived from an EMBL/GenBank/DDBJ whole genome shotgun (WGS) entry which is preliminary data.</text>
</comment>
<dbReference type="InterPro" id="IPR011944">
    <property type="entry name" value="Steroid_delta5-4_isomerase"/>
</dbReference>
<proteinExistence type="predicted"/>
<dbReference type="Gene3D" id="3.10.450.50">
    <property type="match status" value="1"/>
</dbReference>
<organism evidence="2 3">
    <name type="scientific">Acrocarpospora phusangensis</name>
    <dbReference type="NCBI Taxonomy" id="1070424"/>
    <lineage>
        <taxon>Bacteria</taxon>
        <taxon>Bacillati</taxon>
        <taxon>Actinomycetota</taxon>
        <taxon>Actinomycetes</taxon>
        <taxon>Streptosporangiales</taxon>
        <taxon>Streptosporangiaceae</taxon>
        <taxon>Acrocarpospora</taxon>
    </lineage>
</organism>
<dbReference type="SUPFAM" id="SSF54427">
    <property type="entry name" value="NTF2-like"/>
    <property type="match status" value="1"/>
</dbReference>
<dbReference type="RefSeq" id="WP_204039521.1">
    <property type="nucleotide sequence ID" value="NZ_BOOA01000005.1"/>
</dbReference>